<evidence type="ECO:0000256" key="2">
    <source>
        <dbReference type="ARBA" id="ARBA00022801"/>
    </source>
</evidence>
<feature type="domain" description="GH26" evidence="9">
    <location>
        <begin position="35"/>
        <end position="365"/>
    </location>
</feature>
<dbReference type="PIRSF" id="PIRSF018168">
    <property type="entry name" value="Mannan-1_4-beta-mannosidase"/>
    <property type="match status" value="1"/>
</dbReference>
<dbReference type="InterPro" id="IPR017853">
    <property type="entry name" value="GH"/>
</dbReference>
<dbReference type="Proteomes" id="UP000177506">
    <property type="component" value="Unassembled WGS sequence"/>
</dbReference>
<keyword evidence="3 4" id="KW-0326">Glycosidase</keyword>
<accession>A0A1G1SR27</accession>
<dbReference type="RefSeq" id="WP_070747647.1">
    <property type="nucleotide sequence ID" value="NZ_MDZA01000456.1"/>
</dbReference>
<dbReference type="Gene3D" id="3.20.20.80">
    <property type="entry name" value="Glycosidases"/>
    <property type="match status" value="1"/>
</dbReference>
<dbReference type="SUPFAM" id="SSF51445">
    <property type="entry name" value="(Trans)glycosidases"/>
    <property type="match status" value="1"/>
</dbReference>
<keyword evidence="4" id="KW-0964">Secreted</keyword>
<dbReference type="PRINTS" id="PR00739">
    <property type="entry name" value="GLHYDRLASE26"/>
</dbReference>
<dbReference type="PROSITE" id="PS51764">
    <property type="entry name" value="GH26"/>
    <property type="match status" value="1"/>
</dbReference>
<dbReference type="GO" id="GO:0016985">
    <property type="term" value="F:mannan endo-1,4-beta-mannosidase activity"/>
    <property type="evidence" value="ECO:0007669"/>
    <property type="project" value="UniProtKB-UniRule"/>
</dbReference>
<feature type="binding site" evidence="6">
    <location>
        <position position="265"/>
    </location>
    <ligand>
        <name>substrate</name>
    </ligand>
</feature>
<evidence type="ECO:0000256" key="5">
    <source>
        <dbReference type="PIRSR" id="PIRSR018168-1"/>
    </source>
</evidence>
<evidence type="ECO:0000313" key="10">
    <source>
        <dbReference type="EMBL" id="OGX81086.1"/>
    </source>
</evidence>
<evidence type="ECO:0000259" key="9">
    <source>
        <dbReference type="PROSITE" id="PS51764"/>
    </source>
</evidence>
<feature type="chain" id="PRO_5010756562" description="Mannan endo-1,4-beta-mannosidase" evidence="4">
    <location>
        <begin position="23"/>
        <end position="377"/>
    </location>
</feature>
<feature type="active site" description="Proton donor" evidence="5 8">
    <location>
        <position position="194"/>
    </location>
</feature>
<comment type="catalytic activity">
    <reaction evidence="4">
        <text>Random hydrolysis of (1-&gt;4)-beta-D-mannosidic linkages in mannans, galactomannans and glucomannans.</text>
        <dbReference type="EC" id="3.2.1.78"/>
    </reaction>
</comment>
<evidence type="ECO:0000256" key="1">
    <source>
        <dbReference type="ARBA" id="ARBA00007754"/>
    </source>
</evidence>
<comment type="caution">
    <text evidence="10">The sequence shown here is derived from an EMBL/GenBank/DDBJ whole genome shotgun (WGS) entry which is preliminary data.</text>
</comment>
<dbReference type="EC" id="3.2.1.78" evidence="4"/>
<dbReference type="InterPro" id="IPR016714">
    <property type="entry name" value="MANB/E"/>
</dbReference>
<comment type="similarity">
    <text evidence="1 4 8">Belongs to the glycosyl hydrolase 26 family.</text>
</comment>
<feature type="binding site" evidence="6">
    <location>
        <position position="199"/>
    </location>
    <ligand>
        <name>substrate</name>
    </ligand>
</feature>
<reference evidence="10 11" key="1">
    <citation type="submission" date="2016-08" db="EMBL/GenBank/DDBJ databases">
        <title>Hymenobacter coccineus sp. nov., Hymenobacter lapidarius sp. nov. and Hymenobacter glacialis sp. nov., isolated from Antarctic soil.</title>
        <authorList>
            <person name="Sedlacek I."/>
            <person name="Kralova S."/>
            <person name="Kyrova K."/>
            <person name="Maslanova I."/>
            <person name="Stankova E."/>
            <person name="Vrbovska V."/>
            <person name="Nemec M."/>
            <person name="Bartak M."/>
            <person name="Svec P."/>
            <person name="Busse H.-J."/>
            <person name="Pantucek R."/>
        </authorList>
    </citation>
    <scope>NUCLEOTIDE SEQUENCE [LARGE SCALE GENOMIC DNA]</scope>
    <source>
        <strain evidence="10 11">CCM 8649</strain>
    </source>
</reference>
<name>A0A1G1SR27_9BACT</name>
<evidence type="ECO:0000256" key="3">
    <source>
        <dbReference type="ARBA" id="ARBA00023295"/>
    </source>
</evidence>
<dbReference type="EMBL" id="MDZA01000456">
    <property type="protein sequence ID" value="OGX81086.1"/>
    <property type="molecule type" value="Genomic_DNA"/>
</dbReference>
<dbReference type="GO" id="GO:0006080">
    <property type="term" value="P:substituted mannan metabolic process"/>
    <property type="evidence" value="ECO:0007669"/>
    <property type="project" value="UniProtKB-UniRule"/>
</dbReference>
<feature type="binding site" evidence="6">
    <location>
        <position position="133"/>
    </location>
    <ligand>
        <name>substrate</name>
    </ligand>
</feature>
<sequence length="377" mass="41726">MKLFRTFVLAATAAALALGAQAQAPAPIADPAATPATKLLLANLHRLLPRGVMYGHQDDLAYGIAQAGQMWKGDANRSDVKSTAGAYPAVFGWELGHLELDSARNLDAVPFAKIRSYVQQAYAMGAVNTISWHLDNPHNGKTAWDTARTVPFILPGGPDHAKYVARLDRLAAFLGSLKGPKGEAIPVIFRPFHEHTGSWFWWGKKECTPAEFTALWRFTVDYLHNQKKLHNLIIAYSASDFADEADYLERYPGDAYADVLGFDDYVNGKDPAKFQPGMARKLALLTSISKAHGKLPALTEVGYDGVPDPTWWTKTMLPLLKQYPVSYALTWRNGDPVHFFTAYPGQASAADFKQFFQDKQTIFANRLGPLRLYTKPI</sequence>
<evidence type="ECO:0000256" key="4">
    <source>
        <dbReference type="PIRNR" id="PIRNR018168"/>
    </source>
</evidence>
<evidence type="ECO:0000313" key="11">
    <source>
        <dbReference type="Proteomes" id="UP000177506"/>
    </source>
</evidence>
<dbReference type="InterPro" id="IPR022790">
    <property type="entry name" value="GH26_dom"/>
</dbReference>
<feature type="site" description="Plays an important role in maintaining the position of the catalytic nucleophile" evidence="7">
    <location>
        <position position="193"/>
    </location>
</feature>
<comment type="subcellular location">
    <subcellularLocation>
        <location evidence="4">Secreted</location>
    </subcellularLocation>
</comment>
<dbReference type="PANTHER" id="PTHR40079">
    <property type="entry name" value="MANNAN ENDO-1,4-BETA-MANNOSIDASE E-RELATED"/>
    <property type="match status" value="1"/>
</dbReference>
<dbReference type="InterPro" id="IPR000805">
    <property type="entry name" value="Glyco_hydro_26"/>
</dbReference>
<dbReference type="GO" id="GO:0005576">
    <property type="term" value="C:extracellular region"/>
    <property type="evidence" value="ECO:0007669"/>
    <property type="project" value="UniProtKB-SubCell"/>
</dbReference>
<keyword evidence="4" id="KW-0119">Carbohydrate metabolism</keyword>
<keyword evidence="4" id="KW-0732">Signal</keyword>
<evidence type="ECO:0000256" key="7">
    <source>
        <dbReference type="PIRSR" id="PIRSR018168-3"/>
    </source>
</evidence>
<protein>
    <recommendedName>
        <fullName evidence="4">Mannan endo-1,4-beta-mannosidase</fullName>
        <ecNumber evidence="4">3.2.1.78</ecNumber>
    </recommendedName>
</protein>
<evidence type="ECO:0000256" key="6">
    <source>
        <dbReference type="PIRSR" id="PIRSR018168-2"/>
    </source>
</evidence>
<evidence type="ECO:0000256" key="8">
    <source>
        <dbReference type="PROSITE-ProRule" id="PRU01100"/>
    </source>
</evidence>
<feature type="active site" description="Nucleophile" evidence="5 8">
    <location>
        <position position="300"/>
    </location>
</feature>
<feature type="signal peptide" evidence="4">
    <location>
        <begin position="1"/>
        <end position="22"/>
    </location>
</feature>
<proteinExistence type="inferred from homology"/>
<dbReference type="AlphaFoldDB" id="A0A1G1SR27"/>
<keyword evidence="11" id="KW-1185">Reference proteome</keyword>
<keyword evidence="2 4" id="KW-0378">Hydrolase</keyword>
<dbReference type="OrthoDB" id="9816550at2"/>
<organism evidence="10 11">
    <name type="scientific">Hymenobacter coccineus</name>
    <dbReference type="NCBI Taxonomy" id="1908235"/>
    <lineage>
        <taxon>Bacteria</taxon>
        <taxon>Pseudomonadati</taxon>
        <taxon>Bacteroidota</taxon>
        <taxon>Cytophagia</taxon>
        <taxon>Cytophagales</taxon>
        <taxon>Hymenobacteraceae</taxon>
        <taxon>Hymenobacter</taxon>
    </lineage>
</organism>
<dbReference type="PANTHER" id="PTHR40079:SF4">
    <property type="entry name" value="GH26 DOMAIN-CONTAINING PROTEIN-RELATED"/>
    <property type="match status" value="1"/>
</dbReference>
<dbReference type="Pfam" id="PF02156">
    <property type="entry name" value="Glyco_hydro_26"/>
    <property type="match status" value="1"/>
</dbReference>
<gene>
    <name evidence="10" type="ORF">BEN49_16110</name>
</gene>